<gene>
    <name evidence="3" type="primary">LOC112683310</name>
</gene>
<dbReference type="RefSeq" id="XP_025410067.1">
    <property type="nucleotide sequence ID" value="XM_025554282.1"/>
</dbReference>
<evidence type="ECO:0000313" key="2">
    <source>
        <dbReference type="Proteomes" id="UP000694846"/>
    </source>
</evidence>
<reference evidence="3" key="1">
    <citation type="submission" date="2025-08" db="UniProtKB">
        <authorList>
            <consortium name="RefSeq"/>
        </authorList>
    </citation>
    <scope>IDENTIFICATION</scope>
    <source>
        <tissue evidence="3">Whole body</tissue>
    </source>
</reference>
<keyword evidence="2" id="KW-1185">Reference proteome</keyword>
<name>A0A8B8FHN6_9HEMI</name>
<dbReference type="Proteomes" id="UP000694846">
    <property type="component" value="Unplaced"/>
</dbReference>
<evidence type="ECO:0000313" key="3">
    <source>
        <dbReference type="RefSeq" id="XP_025410067.1"/>
    </source>
</evidence>
<dbReference type="GO" id="GO:0046579">
    <property type="term" value="P:positive regulation of Ras protein signal transduction"/>
    <property type="evidence" value="ECO:0007669"/>
    <property type="project" value="TreeGrafter"/>
</dbReference>
<dbReference type="GeneID" id="112683310"/>
<dbReference type="OrthoDB" id="10261701at2759"/>
<accession>A0A8B8FHN6</accession>
<proteinExistence type="inferred from homology"/>
<protein>
    <submittedName>
        <fullName evidence="3">Serine/threonine-protein kinase 19-like isoform X1</fullName>
    </submittedName>
</protein>
<dbReference type="PANTHER" id="PTHR15243:SF0">
    <property type="entry name" value="SERINE_THREONINE-PROTEIN KINASE 19"/>
    <property type="match status" value="1"/>
</dbReference>
<comment type="similarity">
    <text evidence="1">Belongs to the STK19 family.</text>
</comment>
<dbReference type="AlphaFoldDB" id="A0A8B8FHN6"/>
<dbReference type="Pfam" id="PF10494">
    <property type="entry name" value="Stk19"/>
    <property type="match status" value="1"/>
</dbReference>
<evidence type="ECO:0000256" key="1">
    <source>
        <dbReference type="ARBA" id="ARBA00093458"/>
    </source>
</evidence>
<sequence length="251" mass="29281">MSSSDSAILDDNTIVATDLPNDTEAAIKYIKSLLPVNVKDTLKYPPIVFINQIYDIIHNKTLINRELEILQKQCKIQKLTIGTCDFSSAFILYEDYVKYILNVYPDKPCITKFLNSILPSIKSFGVEKCVLKQKFKLQQYELTELINCGLLLIRNQESYWISFPSSGNFIKRYIEGRKYIIQIIKRRKFQEILESDLEARCAKVSKINELGFKYFLHDIKGSNDINKYNFWMPFENCLNKNILCNWNGLDL</sequence>
<dbReference type="PANTHER" id="PTHR15243">
    <property type="entry name" value="SERINE/THREONINE-PROTEIN KINASE 19"/>
    <property type="match status" value="1"/>
</dbReference>
<dbReference type="InterPro" id="IPR018865">
    <property type="entry name" value="STK19-like"/>
</dbReference>
<organism evidence="2 3">
    <name type="scientific">Sipha flava</name>
    <name type="common">yellow sugarcane aphid</name>
    <dbReference type="NCBI Taxonomy" id="143950"/>
    <lineage>
        <taxon>Eukaryota</taxon>
        <taxon>Metazoa</taxon>
        <taxon>Ecdysozoa</taxon>
        <taxon>Arthropoda</taxon>
        <taxon>Hexapoda</taxon>
        <taxon>Insecta</taxon>
        <taxon>Pterygota</taxon>
        <taxon>Neoptera</taxon>
        <taxon>Paraneoptera</taxon>
        <taxon>Hemiptera</taxon>
        <taxon>Sternorrhyncha</taxon>
        <taxon>Aphidomorpha</taxon>
        <taxon>Aphidoidea</taxon>
        <taxon>Aphididae</taxon>
        <taxon>Sipha</taxon>
    </lineage>
</organism>